<dbReference type="Gramene" id="Pp3c7_10370V3.1">
    <property type="protein sequence ID" value="PAC:32925720.CDS.1"/>
    <property type="gene ID" value="Pp3c7_10370"/>
</dbReference>
<dbReference type="EMBL" id="ABEU02000007">
    <property type="protein sequence ID" value="PNR51029.1"/>
    <property type="molecule type" value="Genomic_DNA"/>
</dbReference>
<keyword evidence="8" id="KW-1185">Reference proteome</keyword>
<dbReference type="EnsemblPlants" id="Pp3c7_10290V3.1">
    <property type="protein sequence ID" value="PAC:32923511.CDS.1"/>
    <property type="gene ID" value="Pp3c7_10290"/>
</dbReference>
<evidence type="ECO:0000313" key="4">
    <source>
        <dbReference type="EMBL" id="PNR51033.1"/>
    </source>
</evidence>
<evidence type="ECO:0000313" key="3">
    <source>
        <dbReference type="EMBL" id="PNR51029.1"/>
    </source>
</evidence>
<proteinExistence type="predicted"/>
<dbReference type="Gramene" id="Pp3c7_10376V3.1">
    <property type="protein sequence ID" value="PAC:32923003.CDS.1"/>
    <property type="gene ID" value="Pp3c7_10376"/>
</dbReference>
<dbReference type="Gramene" id="Pp3c7_10290V3.1">
    <property type="protein sequence ID" value="PAC:32923511.CDS.1"/>
    <property type="gene ID" value="Pp3c7_10290"/>
</dbReference>
<dbReference type="EnsemblPlants" id="Pp3c7_10540V3.1">
    <property type="protein sequence ID" value="PAC:32925773.CDS.1"/>
    <property type="gene ID" value="Pp3c7_10540"/>
</dbReference>
<dbReference type="Gramene" id="Pp3c7_10540V3.1">
    <property type="protein sequence ID" value="PAC:32925773.CDS.1"/>
    <property type="gene ID" value="Pp3c7_10540"/>
</dbReference>
<evidence type="ECO:0000313" key="7">
    <source>
        <dbReference type="EnsemblPlants" id="PAC:32922965.CDS.1"/>
    </source>
</evidence>
<sequence length="146" mass="15510">MQKRLRGKEGDGETWTVGASGSGITARMEPNTWIPSRQPGVARRERGTKAVPGPKAGTESGGKGALGEGGKGFATAHGPLSGVRGGGGEWCLGRDWVDIENRMRDVHRRGIRGAMVARLTPDQKVACSIHVGFKLPKEMVTTLRPP</sequence>
<dbReference type="EnsemblPlants" id="Pp3c7_10500V3.1">
    <property type="protein sequence ID" value="PAC:32926323.CDS.1"/>
    <property type="gene ID" value="Pp3c7_10500"/>
</dbReference>
<reference evidence="7" key="3">
    <citation type="submission" date="2020-12" db="UniProtKB">
        <authorList>
            <consortium name="EnsemblPlants"/>
        </authorList>
    </citation>
    <scope>IDENTIFICATION</scope>
</reference>
<protein>
    <submittedName>
        <fullName evidence="2 7">Uncharacterized protein</fullName>
    </submittedName>
</protein>
<reference evidence="2 8" key="2">
    <citation type="journal article" date="2018" name="Plant J.">
        <title>The Physcomitrella patens chromosome-scale assembly reveals moss genome structure and evolution.</title>
        <authorList>
            <person name="Lang D."/>
            <person name="Ullrich K.K."/>
            <person name="Murat F."/>
            <person name="Fuchs J."/>
            <person name="Jenkins J."/>
            <person name="Haas F.B."/>
            <person name="Piednoel M."/>
            <person name="Gundlach H."/>
            <person name="Van Bel M."/>
            <person name="Meyberg R."/>
            <person name="Vives C."/>
            <person name="Morata J."/>
            <person name="Symeonidi A."/>
            <person name="Hiss M."/>
            <person name="Muchero W."/>
            <person name="Kamisugi Y."/>
            <person name="Saleh O."/>
            <person name="Blanc G."/>
            <person name="Decker E.L."/>
            <person name="van Gessel N."/>
            <person name="Grimwood J."/>
            <person name="Hayes R.D."/>
            <person name="Graham S.W."/>
            <person name="Gunter L.E."/>
            <person name="McDaniel S.F."/>
            <person name="Hoernstein S.N.W."/>
            <person name="Larsson A."/>
            <person name="Li F.W."/>
            <person name="Perroud P.F."/>
            <person name="Phillips J."/>
            <person name="Ranjan P."/>
            <person name="Rokshar D.S."/>
            <person name="Rothfels C.J."/>
            <person name="Schneider L."/>
            <person name="Shu S."/>
            <person name="Stevenson D.W."/>
            <person name="Thummler F."/>
            <person name="Tillich M."/>
            <person name="Villarreal Aguilar J.C."/>
            <person name="Widiez T."/>
            <person name="Wong G.K."/>
            <person name="Wymore A."/>
            <person name="Zhang Y."/>
            <person name="Zimmer A.D."/>
            <person name="Quatrano R.S."/>
            <person name="Mayer K.F.X."/>
            <person name="Goodstein D."/>
            <person name="Casacuberta J.M."/>
            <person name="Vandepoele K."/>
            <person name="Reski R."/>
            <person name="Cuming A.C."/>
            <person name="Tuskan G.A."/>
            <person name="Maumus F."/>
            <person name="Salse J."/>
            <person name="Schmutz J."/>
            <person name="Rensing S.A."/>
        </authorList>
    </citation>
    <scope>NUCLEOTIDE SEQUENCE [LARGE SCALE GENOMIC DNA]</scope>
    <source>
        <strain evidence="7 8">cv. Gransden 2004</strain>
    </source>
</reference>
<dbReference type="EnsemblPlants" id="Pp3c7_10370V3.1">
    <property type="protein sequence ID" value="PAC:32925720.CDS.1"/>
    <property type="gene ID" value="Pp3c7_10370"/>
</dbReference>
<dbReference type="Gramene" id="Pp3c7_10314V3.1">
    <property type="protein sequence ID" value="PAC:32924060.CDS.1"/>
    <property type="gene ID" value="Pp3c7_10314"/>
</dbReference>
<dbReference type="EnsemblPlants" id="Pp3c7_10376V3.1">
    <property type="protein sequence ID" value="PAC:32923003.CDS.1"/>
    <property type="gene ID" value="Pp3c7_10376"/>
</dbReference>
<accession>A0A2K1KB76</accession>
<dbReference type="EMBL" id="ABEU02000007">
    <property type="protein sequence ID" value="PNR51026.1"/>
    <property type="molecule type" value="Genomic_DNA"/>
</dbReference>
<dbReference type="EMBL" id="ABEU02000007">
    <property type="protein sequence ID" value="PNR51037.1"/>
    <property type="molecule type" value="Genomic_DNA"/>
</dbReference>
<dbReference type="Gramene" id="Pp3c7_10494V3.1">
    <property type="protein sequence ID" value="PAC:32923032.CDS.1"/>
    <property type="gene ID" value="Pp3c7_10494"/>
</dbReference>
<evidence type="ECO:0000313" key="8">
    <source>
        <dbReference type="Proteomes" id="UP000006727"/>
    </source>
</evidence>
<evidence type="ECO:0000313" key="2">
    <source>
        <dbReference type="EMBL" id="PNR51026.1"/>
    </source>
</evidence>
<dbReference type="EMBL" id="ABEU02000007">
    <property type="protein sequence ID" value="PNR51033.1"/>
    <property type="molecule type" value="Genomic_DNA"/>
</dbReference>
<dbReference type="Gramene" id="Pp3c7_10500V3.1">
    <property type="protein sequence ID" value="PAC:32926323.CDS.1"/>
    <property type="gene ID" value="Pp3c7_10500"/>
</dbReference>
<dbReference type="Gramene" id="Pp3c7_10296V3.1">
    <property type="protein sequence ID" value="PAC:32922965.CDS.1"/>
    <property type="gene ID" value="Pp3c7_10296"/>
</dbReference>
<dbReference type="InParanoid" id="A0A2K1KB76"/>
<dbReference type="EnsemblPlants" id="Pp3c7_10296V3.1">
    <property type="protein sequence ID" value="PAC:32922965.CDS.1"/>
    <property type="gene ID" value="Pp3c7_10296"/>
</dbReference>
<dbReference type="EnsemblPlants" id="Pp3c7_10494V3.1">
    <property type="protein sequence ID" value="PAC:32923032.CDS.1"/>
    <property type="gene ID" value="Pp3c7_10494"/>
</dbReference>
<evidence type="ECO:0000313" key="5">
    <source>
        <dbReference type="EMBL" id="PNR51037.1"/>
    </source>
</evidence>
<evidence type="ECO:0000256" key="1">
    <source>
        <dbReference type="SAM" id="MobiDB-lite"/>
    </source>
</evidence>
<reference evidence="2 8" key="1">
    <citation type="journal article" date="2008" name="Science">
        <title>The Physcomitrella genome reveals evolutionary insights into the conquest of land by plants.</title>
        <authorList>
            <person name="Rensing S."/>
            <person name="Lang D."/>
            <person name="Zimmer A."/>
            <person name="Terry A."/>
            <person name="Salamov A."/>
            <person name="Shapiro H."/>
            <person name="Nishiyama T."/>
            <person name="Perroud P.-F."/>
            <person name="Lindquist E."/>
            <person name="Kamisugi Y."/>
            <person name="Tanahashi T."/>
            <person name="Sakakibara K."/>
            <person name="Fujita T."/>
            <person name="Oishi K."/>
            <person name="Shin-I T."/>
            <person name="Kuroki Y."/>
            <person name="Toyoda A."/>
            <person name="Suzuki Y."/>
            <person name="Hashimoto A."/>
            <person name="Yamaguchi K."/>
            <person name="Sugano A."/>
            <person name="Kohara Y."/>
            <person name="Fujiyama A."/>
            <person name="Anterola A."/>
            <person name="Aoki S."/>
            <person name="Ashton N."/>
            <person name="Barbazuk W.B."/>
            <person name="Barker E."/>
            <person name="Bennetzen J."/>
            <person name="Bezanilla M."/>
            <person name="Blankenship R."/>
            <person name="Cho S.H."/>
            <person name="Dutcher S."/>
            <person name="Estelle M."/>
            <person name="Fawcett J.A."/>
            <person name="Gundlach H."/>
            <person name="Hanada K."/>
            <person name="Heyl A."/>
            <person name="Hicks K.A."/>
            <person name="Hugh J."/>
            <person name="Lohr M."/>
            <person name="Mayer K."/>
            <person name="Melkozernov A."/>
            <person name="Murata T."/>
            <person name="Nelson D."/>
            <person name="Pils B."/>
            <person name="Prigge M."/>
            <person name="Reiss B."/>
            <person name="Renner T."/>
            <person name="Rombauts S."/>
            <person name="Rushton P."/>
            <person name="Sanderfoot A."/>
            <person name="Schween G."/>
            <person name="Shiu S.-H."/>
            <person name="Stueber K."/>
            <person name="Theodoulou F.L."/>
            <person name="Tu H."/>
            <person name="Van de Peer Y."/>
            <person name="Verrier P.J."/>
            <person name="Waters E."/>
            <person name="Wood A."/>
            <person name="Yang L."/>
            <person name="Cove D."/>
            <person name="Cuming A."/>
            <person name="Hasebe M."/>
            <person name="Lucas S."/>
            <person name="Mishler D.B."/>
            <person name="Reski R."/>
            <person name="Grigoriev I."/>
            <person name="Quatrano R.S."/>
            <person name="Boore J.L."/>
        </authorList>
    </citation>
    <scope>NUCLEOTIDE SEQUENCE [LARGE SCALE GENOMIC DNA]</scope>
    <source>
        <strain evidence="7 8">cv. Gransden 2004</strain>
    </source>
</reference>
<organism evidence="2">
    <name type="scientific">Physcomitrium patens</name>
    <name type="common">Spreading-leaved earth moss</name>
    <name type="synonym">Physcomitrella patens</name>
    <dbReference type="NCBI Taxonomy" id="3218"/>
    <lineage>
        <taxon>Eukaryota</taxon>
        <taxon>Viridiplantae</taxon>
        <taxon>Streptophyta</taxon>
        <taxon>Embryophyta</taxon>
        <taxon>Bryophyta</taxon>
        <taxon>Bryophytina</taxon>
        <taxon>Bryopsida</taxon>
        <taxon>Funariidae</taxon>
        <taxon>Funariales</taxon>
        <taxon>Funariaceae</taxon>
        <taxon>Physcomitrium</taxon>
    </lineage>
</organism>
<dbReference type="EnsemblPlants" id="Pp3c7_10314V3.1">
    <property type="protein sequence ID" value="PAC:32924060.CDS.1"/>
    <property type="gene ID" value="Pp3c7_10314"/>
</dbReference>
<evidence type="ECO:0000313" key="6">
    <source>
        <dbReference type="EMBL" id="PNR51039.1"/>
    </source>
</evidence>
<dbReference type="Proteomes" id="UP000006727">
    <property type="component" value="Chromosome 7"/>
</dbReference>
<feature type="region of interest" description="Disordered" evidence="1">
    <location>
        <begin position="1"/>
        <end position="80"/>
    </location>
</feature>
<name>A0A2K1KB76_PHYPA</name>
<gene>
    <name evidence="2" type="ORF">PHYPA_010212</name>
    <name evidence="3" type="ORF">PHYPA_010215</name>
    <name evidence="4" type="ORF">PHYPA_010219</name>
    <name evidence="5" type="ORF">PHYPA_010223</name>
    <name evidence="6" type="ORF">PHYPA_010225</name>
</gene>
<dbReference type="AlphaFoldDB" id="A0A2K1KB76"/>
<feature type="compositionally biased region" description="Gly residues" evidence="1">
    <location>
        <begin position="59"/>
        <end position="72"/>
    </location>
</feature>
<dbReference type="EMBL" id="ABEU02000007">
    <property type="protein sequence ID" value="PNR51039.1"/>
    <property type="molecule type" value="Genomic_DNA"/>
</dbReference>